<keyword evidence="2" id="KW-1185">Reference proteome</keyword>
<dbReference type="Pfam" id="PF12840">
    <property type="entry name" value="HTH_20"/>
    <property type="match status" value="1"/>
</dbReference>
<gene>
    <name evidence="1" type="ORF">F9B85_13355</name>
</gene>
<evidence type="ECO:0000313" key="2">
    <source>
        <dbReference type="Proteomes" id="UP000468766"/>
    </source>
</evidence>
<dbReference type="EMBL" id="WBXO01000014">
    <property type="protein sequence ID" value="KAB2951187.1"/>
    <property type="molecule type" value="Genomic_DNA"/>
</dbReference>
<comment type="caution">
    <text evidence="1">The sequence shown here is derived from an EMBL/GenBank/DDBJ whole genome shotgun (WGS) entry which is preliminary data.</text>
</comment>
<proteinExistence type="predicted"/>
<dbReference type="InterPro" id="IPR036390">
    <property type="entry name" value="WH_DNA-bd_sf"/>
</dbReference>
<sequence>MRIEVIRVFEDAQKVSAVFADRTRFSIYQFIVNHRNQSCNVKEIAKEFSIHPNVARLHLSKLEEIGLLDSNWDHQATPGRPGRVYSLCTKALSLTFPPRRYELLSRLLLESLLSFSDAPEVVEKVGYRYGQTLSQKALNNYSNISSISPDDSAKDDLLVQILAGQGVGLTITKQDKGKMIRMTNCPFREVAIEQSSLTCRLHRAVIAGLYESVFSPTEITVLKSQSDNCTYCELALS</sequence>
<protein>
    <submittedName>
        <fullName evidence="1">Helix-turn-helix domain-containing protein</fullName>
    </submittedName>
</protein>
<name>A0A6I0EU57_9FIRM</name>
<dbReference type="AlphaFoldDB" id="A0A6I0EU57"/>
<dbReference type="InterPro" id="IPR011991">
    <property type="entry name" value="ArsR-like_HTH"/>
</dbReference>
<evidence type="ECO:0000313" key="1">
    <source>
        <dbReference type="EMBL" id="KAB2951187.1"/>
    </source>
</evidence>
<accession>A0A6I0EU57</accession>
<dbReference type="InterPro" id="IPR036388">
    <property type="entry name" value="WH-like_DNA-bd_sf"/>
</dbReference>
<dbReference type="SUPFAM" id="SSF46785">
    <property type="entry name" value="Winged helix' DNA-binding domain"/>
    <property type="match status" value="1"/>
</dbReference>
<dbReference type="OrthoDB" id="2729610at2"/>
<dbReference type="Gene3D" id="1.10.10.10">
    <property type="entry name" value="Winged helix-like DNA-binding domain superfamily/Winged helix DNA-binding domain"/>
    <property type="match status" value="1"/>
</dbReference>
<reference evidence="1 2" key="1">
    <citation type="submission" date="2019-10" db="EMBL/GenBank/DDBJ databases">
        <title>Whole-genome sequence of the extremophile Heliorestis acidaminivorans DSM 24790.</title>
        <authorList>
            <person name="Kyndt J.A."/>
            <person name="Meyer T.E."/>
        </authorList>
    </citation>
    <scope>NUCLEOTIDE SEQUENCE [LARGE SCALE GENOMIC DNA]</scope>
    <source>
        <strain evidence="1 2">DSM 24790</strain>
    </source>
</reference>
<dbReference type="Proteomes" id="UP000468766">
    <property type="component" value="Unassembled WGS sequence"/>
</dbReference>
<dbReference type="CDD" id="cd00090">
    <property type="entry name" value="HTH_ARSR"/>
    <property type="match status" value="1"/>
</dbReference>
<organism evidence="1 2">
    <name type="scientific">Heliorestis acidaminivorans</name>
    <dbReference type="NCBI Taxonomy" id="553427"/>
    <lineage>
        <taxon>Bacteria</taxon>
        <taxon>Bacillati</taxon>
        <taxon>Bacillota</taxon>
        <taxon>Clostridia</taxon>
        <taxon>Eubacteriales</taxon>
        <taxon>Heliobacteriaceae</taxon>
        <taxon>Heliorestis</taxon>
    </lineage>
</organism>